<evidence type="ECO:0000313" key="1">
    <source>
        <dbReference type="EMBL" id="OHA08826.1"/>
    </source>
</evidence>
<sequence length="152" mass="17510">MTITVRVVTRSDGRISVRYENPYGDISAITIDYRKFVERCAQLAHALDDCVNSISINFVMEVLGPRAEIAWRNEVFAILASHGPWRPDSDPPTKPFFLSDPDKELIRDRQCTEDELRQELPVLLKAHLECIIRKHEERVRYAREALSALEST</sequence>
<reference evidence="1 2" key="1">
    <citation type="journal article" date="2016" name="Nat. Commun.">
        <title>Thousands of microbial genomes shed light on interconnected biogeochemical processes in an aquifer system.</title>
        <authorList>
            <person name="Anantharaman K."/>
            <person name="Brown C.T."/>
            <person name="Hug L.A."/>
            <person name="Sharon I."/>
            <person name="Castelle C.J."/>
            <person name="Probst A.J."/>
            <person name="Thomas B.C."/>
            <person name="Singh A."/>
            <person name="Wilkins M.J."/>
            <person name="Karaoz U."/>
            <person name="Brodie E.L."/>
            <person name="Williams K.H."/>
            <person name="Hubbard S.S."/>
            <person name="Banfield J.F."/>
        </authorList>
    </citation>
    <scope>NUCLEOTIDE SEQUENCE [LARGE SCALE GENOMIC DNA]</scope>
</reference>
<dbReference type="EMBL" id="MHQS01000010">
    <property type="protein sequence ID" value="OHA08826.1"/>
    <property type="molecule type" value="Genomic_DNA"/>
</dbReference>
<dbReference type="AlphaFoldDB" id="A0A1G2LB18"/>
<comment type="caution">
    <text evidence="1">The sequence shown here is derived from an EMBL/GenBank/DDBJ whole genome shotgun (WGS) entry which is preliminary data.</text>
</comment>
<dbReference type="Proteomes" id="UP000176705">
    <property type="component" value="Unassembled WGS sequence"/>
</dbReference>
<proteinExistence type="predicted"/>
<gene>
    <name evidence="1" type="ORF">A3B37_00550</name>
</gene>
<evidence type="ECO:0000313" key="2">
    <source>
        <dbReference type="Proteomes" id="UP000176705"/>
    </source>
</evidence>
<organism evidence="1 2">
    <name type="scientific">Candidatus Sungbacteria bacterium RIFCSPLOWO2_01_FULL_59_16</name>
    <dbReference type="NCBI Taxonomy" id="1802280"/>
    <lineage>
        <taxon>Bacteria</taxon>
        <taxon>Candidatus Sungiibacteriota</taxon>
    </lineage>
</organism>
<accession>A0A1G2LB18</accession>
<name>A0A1G2LB18_9BACT</name>
<protein>
    <submittedName>
        <fullName evidence="1">Uncharacterized protein</fullName>
    </submittedName>
</protein>